<name>X1S141_9ZZZZ</name>
<evidence type="ECO:0000256" key="6">
    <source>
        <dbReference type="ARBA" id="ARBA00048552"/>
    </source>
</evidence>
<evidence type="ECO:0000259" key="8">
    <source>
        <dbReference type="Pfam" id="PF10385"/>
    </source>
</evidence>
<dbReference type="InterPro" id="IPR037033">
    <property type="entry name" value="DNA-dir_RNAP_su2_hyb_sf"/>
</dbReference>
<dbReference type="GO" id="GO:0003677">
    <property type="term" value="F:DNA binding"/>
    <property type="evidence" value="ECO:0007669"/>
    <property type="project" value="InterPro"/>
</dbReference>
<organism evidence="9">
    <name type="scientific">marine sediment metagenome</name>
    <dbReference type="NCBI Taxonomy" id="412755"/>
    <lineage>
        <taxon>unclassified sequences</taxon>
        <taxon>metagenomes</taxon>
        <taxon>ecological metagenomes</taxon>
    </lineage>
</organism>
<comment type="catalytic activity">
    <reaction evidence="6">
        <text>RNA(n) + a ribonucleoside 5'-triphosphate = RNA(n+1) + diphosphate</text>
        <dbReference type="Rhea" id="RHEA:21248"/>
        <dbReference type="Rhea" id="RHEA-COMP:14527"/>
        <dbReference type="Rhea" id="RHEA-COMP:17342"/>
        <dbReference type="ChEBI" id="CHEBI:33019"/>
        <dbReference type="ChEBI" id="CHEBI:61557"/>
        <dbReference type="ChEBI" id="CHEBI:140395"/>
        <dbReference type="EC" id="2.7.7.6"/>
    </reaction>
</comment>
<dbReference type="SUPFAM" id="SSF64484">
    <property type="entry name" value="beta and beta-prime subunits of DNA dependent RNA-polymerase"/>
    <property type="match status" value="1"/>
</dbReference>
<evidence type="ECO:0000256" key="2">
    <source>
        <dbReference type="ARBA" id="ARBA00022478"/>
    </source>
</evidence>
<keyword evidence="3" id="KW-0808">Transferase</keyword>
<evidence type="ECO:0000259" key="7">
    <source>
        <dbReference type="Pfam" id="PF00562"/>
    </source>
</evidence>
<evidence type="ECO:0000256" key="5">
    <source>
        <dbReference type="ARBA" id="ARBA00023163"/>
    </source>
</evidence>
<dbReference type="GO" id="GO:0000428">
    <property type="term" value="C:DNA-directed RNA polymerase complex"/>
    <property type="evidence" value="ECO:0007669"/>
    <property type="project" value="UniProtKB-KW"/>
</dbReference>
<dbReference type="EC" id="2.7.7.6" evidence="1"/>
<comment type="caution">
    <text evidence="9">The sequence shown here is derived from an EMBL/GenBank/DDBJ whole genome shotgun (WGS) entry which is preliminary data.</text>
</comment>
<dbReference type="InterPro" id="IPR019462">
    <property type="entry name" value="DNA-dir_RNA_pol_bsu_external_1"/>
</dbReference>
<sequence length="342" mass="37777">RRVLSELDSGDERLAGKTIRETVSDKEGNVIIKAQTAITPAHIAKLAKLPAQMVKIVPFVSDDIVYLTADREDIYIIAQANARIGPNNQFVDERVEARLADRYVLETPDKIQLMDVSPKQIVSVATSLIPFLEHNDANRALMGSNMQRQAVPLLRPETPLVSTGMEAEVARCSGQVLLAKNAGEVTSITTLTDKDMDLVTHIEITTDDGSKDIYKLMKFVRTNQGTCINQRPIVNQGDRVDQGQVLADSSATDQGELALGQNILCAFMSWRGYNYEDAIIISNRLVEKDTFTSIHIEKYEVEARDTKLGPEEITRDMPNVGEESLRELDEDGIIRIGAGVGP</sequence>
<keyword evidence="4" id="KW-0548">Nucleotidyltransferase</keyword>
<dbReference type="GO" id="GO:0006351">
    <property type="term" value="P:DNA-templated transcription"/>
    <property type="evidence" value="ECO:0007669"/>
    <property type="project" value="InterPro"/>
</dbReference>
<accession>X1S141</accession>
<feature type="domain" description="DNA-directed RNA polymerase beta subunit external 1" evidence="8">
    <location>
        <begin position="60"/>
        <end position="117"/>
    </location>
</feature>
<keyword evidence="2" id="KW-0240">DNA-directed RNA polymerase</keyword>
<dbReference type="InterPro" id="IPR015712">
    <property type="entry name" value="DNA-dir_RNA_pol_su2"/>
</dbReference>
<dbReference type="Gene3D" id="2.30.150.10">
    <property type="entry name" value="DNA-directed RNA polymerase, beta subunit, external 1 domain"/>
    <property type="match status" value="1"/>
</dbReference>
<proteinExistence type="predicted"/>
<feature type="non-terminal residue" evidence="9">
    <location>
        <position position="1"/>
    </location>
</feature>
<dbReference type="EMBL" id="BARW01008681">
    <property type="protein sequence ID" value="GAI86598.1"/>
    <property type="molecule type" value="Genomic_DNA"/>
</dbReference>
<gene>
    <name evidence="9" type="ORF">S12H4_17706</name>
</gene>
<dbReference type="Gene3D" id="2.40.50.150">
    <property type="match status" value="1"/>
</dbReference>
<feature type="non-terminal residue" evidence="9">
    <location>
        <position position="342"/>
    </location>
</feature>
<dbReference type="Pfam" id="PF00562">
    <property type="entry name" value="RNA_pol_Rpb2_6"/>
    <property type="match status" value="1"/>
</dbReference>
<dbReference type="GO" id="GO:0032549">
    <property type="term" value="F:ribonucleoside binding"/>
    <property type="evidence" value="ECO:0007669"/>
    <property type="project" value="InterPro"/>
</dbReference>
<protein>
    <recommendedName>
        <fullName evidence="1">DNA-directed RNA polymerase</fullName>
        <ecNumber evidence="1">2.7.7.6</ecNumber>
    </recommendedName>
</protein>
<evidence type="ECO:0000256" key="4">
    <source>
        <dbReference type="ARBA" id="ARBA00022695"/>
    </source>
</evidence>
<evidence type="ECO:0000256" key="3">
    <source>
        <dbReference type="ARBA" id="ARBA00022679"/>
    </source>
</evidence>
<dbReference type="InterPro" id="IPR042107">
    <property type="entry name" value="DNA-dir_RNA_pol_bsu_ext_1_sf"/>
</dbReference>
<dbReference type="Pfam" id="PF10385">
    <property type="entry name" value="RNA_pol_Rpb2_45"/>
    <property type="match status" value="1"/>
</dbReference>
<reference evidence="9" key="1">
    <citation type="journal article" date="2014" name="Front. Microbiol.">
        <title>High frequency of phylogenetically diverse reductive dehalogenase-homologous genes in deep subseafloor sedimentary metagenomes.</title>
        <authorList>
            <person name="Kawai M."/>
            <person name="Futagami T."/>
            <person name="Toyoda A."/>
            <person name="Takaki Y."/>
            <person name="Nishi S."/>
            <person name="Hori S."/>
            <person name="Arai W."/>
            <person name="Tsubouchi T."/>
            <person name="Morono Y."/>
            <person name="Uchiyama I."/>
            <person name="Ito T."/>
            <person name="Fujiyama A."/>
            <person name="Inagaki F."/>
            <person name="Takami H."/>
        </authorList>
    </citation>
    <scope>NUCLEOTIDE SEQUENCE</scope>
    <source>
        <strain evidence="9">Expedition CK06-06</strain>
    </source>
</reference>
<dbReference type="InterPro" id="IPR007120">
    <property type="entry name" value="DNA-dir_RNAP_su2_dom"/>
</dbReference>
<evidence type="ECO:0000256" key="1">
    <source>
        <dbReference type="ARBA" id="ARBA00012418"/>
    </source>
</evidence>
<feature type="domain" description="DNA-directed RNA polymerase subunit 2 hybrid-binding" evidence="7">
    <location>
        <begin position="127"/>
        <end position="340"/>
    </location>
</feature>
<dbReference type="AlphaFoldDB" id="X1S141"/>
<dbReference type="GO" id="GO:0003899">
    <property type="term" value="F:DNA-directed RNA polymerase activity"/>
    <property type="evidence" value="ECO:0007669"/>
    <property type="project" value="UniProtKB-EC"/>
</dbReference>
<keyword evidence="5" id="KW-0804">Transcription</keyword>
<dbReference type="PANTHER" id="PTHR20856">
    <property type="entry name" value="DNA-DIRECTED RNA POLYMERASE I SUBUNIT 2"/>
    <property type="match status" value="1"/>
</dbReference>
<dbReference type="Gene3D" id="2.40.270.10">
    <property type="entry name" value="DNA-directed RNA polymerase, subunit 2, domain 6"/>
    <property type="match status" value="2"/>
</dbReference>
<dbReference type="InterPro" id="IPR014724">
    <property type="entry name" value="RNA_pol_RPB2_OB-fold"/>
</dbReference>
<evidence type="ECO:0000313" key="9">
    <source>
        <dbReference type="EMBL" id="GAI86598.1"/>
    </source>
</evidence>